<protein>
    <submittedName>
        <fullName evidence="3">Uncharacterized protein</fullName>
    </submittedName>
</protein>
<feature type="region of interest" description="Disordered" evidence="1">
    <location>
        <begin position="82"/>
        <end position="101"/>
    </location>
</feature>
<feature type="compositionally biased region" description="Polar residues" evidence="1">
    <location>
        <begin position="82"/>
        <end position="94"/>
    </location>
</feature>
<evidence type="ECO:0000256" key="1">
    <source>
        <dbReference type="SAM" id="MobiDB-lite"/>
    </source>
</evidence>
<gene>
    <name evidence="3" type="ORF">CAUS1442_LOCUS12958</name>
</gene>
<reference evidence="3" key="1">
    <citation type="submission" date="2021-01" db="EMBL/GenBank/DDBJ databases">
        <authorList>
            <person name="Corre E."/>
            <person name="Pelletier E."/>
            <person name="Niang G."/>
            <person name="Scheremetjew M."/>
            <person name="Finn R."/>
            <person name="Kale V."/>
            <person name="Holt S."/>
            <person name="Cochrane G."/>
            <person name="Meng A."/>
            <person name="Brown T."/>
            <person name="Cohen L."/>
        </authorList>
    </citation>
    <scope>NUCLEOTIDE SEQUENCE</scope>
    <source>
        <strain evidence="3">CCMP3328</strain>
    </source>
</reference>
<name>A0A7R9ZQX3_9STRA</name>
<feature type="region of interest" description="Disordered" evidence="1">
    <location>
        <begin position="124"/>
        <end position="193"/>
    </location>
</feature>
<feature type="region of interest" description="Disordered" evidence="1">
    <location>
        <begin position="1"/>
        <end position="25"/>
    </location>
</feature>
<feature type="transmembrane region" description="Helical" evidence="2">
    <location>
        <begin position="39"/>
        <end position="62"/>
    </location>
</feature>
<evidence type="ECO:0000313" key="3">
    <source>
        <dbReference type="EMBL" id="CAD8340823.1"/>
    </source>
</evidence>
<organism evidence="3">
    <name type="scientific">Craspedostauros australis</name>
    <dbReference type="NCBI Taxonomy" id="1486917"/>
    <lineage>
        <taxon>Eukaryota</taxon>
        <taxon>Sar</taxon>
        <taxon>Stramenopiles</taxon>
        <taxon>Ochrophyta</taxon>
        <taxon>Bacillariophyta</taxon>
        <taxon>Bacillariophyceae</taxon>
        <taxon>Bacillariophycidae</taxon>
        <taxon>Naviculales</taxon>
        <taxon>Naviculaceae</taxon>
        <taxon>Craspedostauros</taxon>
    </lineage>
</organism>
<evidence type="ECO:0000256" key="2">
    <source>
        <dbReference type="SAM" id="Phobius"/>
    </source>
</evidence>
<keyword evidence="2" id="KW-0472">Membrane</keyword>
<feature type="compositionally biased region" description="Basic and acidic residues" evidence="1">
    <location>
        <begin position="1"/>
        <end position="11"/>
    </location>
</feature>
<keyword evidence="2" id="KW-1133">Transmembrane helix</keyword>
<proteinExistence type="predicted"/>
<sequence>MVRGYTSRERTTYLPSTIDSDDDEKYRKRRIQDEEQRNFAMVSVGAISLIGGLILLCMFCIFQSQLQQDQYKHASQHTYYAETSHTQDGQQVPLHQQRPADDDARLSAHLYASEYQTMNEVNRRKRHDHHNQSHASHRPSTLRNKRGERAAKRHITHFVQDDAAQPQHSNDPTKERIQQLQEQFEQDHPEEFDEELVAAAEVGVDSVLEKEKVLQRMEEKLKKEVGGGGG</sequence>
<dbReference type="EMBL" id="HBEF01020942">
    <property type="protein sequence ID" value="CAD8340823.1"/>
    <property type="molecule type" value="Transcribed_RNA"/>
</dbReference>
<keyword evidence="2" id="KW-0812">Transmembrane</keyword>
<accession>A0A7R9ZQX3</accession>
<dbReference type="AlphaFoldDB" id="A0A7R9ZQX3"/>